<accession>A0A8U0AB72</accession>
<feature type="domain" description="PNPLA" evidence="2">
    <location>
        <begin position="11"/>
        <end position="249"/>
    </location>
</feature>
<dbReference type="InterPro" id="IPR002641">
    <property type="entry name" value="PNPLA_dom"/>
</dbReference>
<dbReference type="RefSeq" id="WP_247995797.1">
    <property type="nucleotide sequence ID" value="NZ_CP096022.1"/>
</dbReference>
<organism evidence="3 4">
    <name type="scientific">Halocatena salina</name>
    <dbReference type="NCBI Taxonomy" id="2934340"/>
    <lineage>
        <taxon>Archaea</taxon>
        <taxon>Methanobacteriati</taxon>
        <taxon>Methanobacteriota</taxon>
        <taxon>Stenosarchaea group</taxon>
        <taxon>Halobacteria</taxon>
        <taxon>Halobacteriales</taxon>
        <taxon>Natronomonadaceae</taxon>
        <taxon>Halocatena</taxon>
    </lineage>
</organism>
<dbReference type="KEGG" id="haad:MW046_17445"/>
<evidence type="ECO:0000313" key="4">
    <source>
        <dbReference type="Proteomes" id="UP000831768"/>
    </source>
</evidence>
<geneLocation type="plasmid" evidence="3 4">
    <name>unnamed3</name>
</geneLocation>
<keyword evidence="1" id="KW-0443">Lipid metabolism</keyword>
<keyword evidence="4" id="KW-1185">Reference proteome</keyword>
<evidence type="ECO:0000259" key="2">
    <source>
        <dbReference type="PROSITE" id="PS51635"/>
    </source>
</evidence>
<dbReference type="EMBL" id="CP096022">
    <property type="protein sequence ID" value="UPM45143.1"/>
    <property type="molecule type" value="Genomic_DNA"/>
</dbReference>
<dbReference type="Proteomes" id="UP000831768">
    <property type="component" value="Plasmid unnamed3"/>
</dbReference>
<protein>
    <submittedName>
        <fullName evidence="3">Patatin-like phospholipase family protein</fullName>
    </submittedName>
</protein>
<evidence type="ECO:0000313" key="3">
    <source>
        <dbReference type="EMBL" id="UPM45143.1"/>
    </source>
</evidence>
<dbReference type="Pfam" id="PF01734">
    <property type="entry name" value="Patatin"/>
    <property type="match status" value="1"/>
</dbReference>
<reference evidence="3" key="1">
    <citation type="submission" date="2022-04" db="EMBL/GenBank/DDBJ databases">
        <title>Halocatena sp. nov., isolated from a salt lake.</title>
        <authorList>
            <person name="Cui H.-L."/>
        </authorList>
    </citation>
    <scope>NUCLEOTIDE SEQUENCE</scope>
    <source>
        <strain evidence="3">AD-1</strain>
        <plasmid evidence="3">unnamed3</plasmid>
    </source>
</reference>
<sequence length="377" mass="41474">MTPSTPTNVAIACQGGGSHTAFTAGVLKHVLREQGSDYRISALSGTSGGALCAFVAWYGLRTGTHEKAISSLDALWDAVAANTPPERLANTGLVWSSRLLEMGFPIVQLPPSRNIFSAIGQTVLRETIESFVDAEPLDELVFEHQPADSTHPLPPKILVSAVDVNDGSFSVFTDRLEPESPASDHPVDSCVIRPDYLTERPRPLTIDAVVASTAVPTLFEGVTMTESDGSTHSYWDGLFSQNPPLRNLLSGPESKAQKPDEIWLVRINPTHREGDFRTLEAIADRRNELAGNLSLHQELFFIDRVNQWLEAGAFTDDFGEQYKSVTVRQIELTDESLSPPRRLTPSTKLDRDPTLLTELMHAGEEHARDFLGRIYEC</sequence>
<proteinExistence type="predicted"/>
<evidence type="ECO:0000256" key="1">
    <source>
        <dbReference type="ARBA" id="ARBA00023098"/>
    </source>
</evidence>
<dbReference type="InterPro" id="IPR016035">
    <property type="entry name" value="Acyl_Trfase/lysoPLipase"/>
</dbReference>
<name>A0A8U0AB72_9EURY</name>
<dbReference type="AlphaFoldDB" id="A0A8U0AB72"/>
<gene>
    <name evidence="3" type="ORF">MW046_17445</name>
</gene>
<dbReference type="GO" id="GO:0006629">
    <property type="term" value="P:lipid metabolic process"/>
    <property type="evidence" value="ECO:0007669"/>
    <property type="project" value="UniProtKB-KW"/>
</dbReference>
<dbReference type="GeneID" id="71929870"/>
<dbReference type="Gene3D" id="3.40.1090.10">
    <property type="entry name" value="Cytosolic phospholipase A2 catalytic domain"/>
    <property type="match status" value="1"/>
</dbReference>
<dbReference type="SUPFAM" id="SSF52151">
    <property type="entry name" value="FabD/lysophospholipase-like"/>
    <property type="match status" value="1"/>
</dbReference>
<dbReference type="PROSITE" id="PS51635">
    <property type="entry name" value="PNPLA"/>
    <property type="match status" value="1"/>
</dbReference>
<keyword evidence="3" id="KW-0614">Plasmid</keyword>